<feature type="domain" description="RING-type" evidence="10">
    <location>
        <begin position="77"/>
        <end position="324"/>
    </location>
</feature>
<dbReference type="GO" id="GO:0016567">
    <property type="term" value="P:protein ubiquitination"/>
    <property type="evidence" value="ECO:0007669"/>
    <property type="project" value="InterPro"/>
</dbReference>
<organism evidence="11 12">
    <name type="scientific">Dendryphion nanum</name>
    <dbReference type="NCBI Taxonomy" id="256645"/>
    <lineage>
        <taxon>Eukaryota</taxon>
        <taxon>Fungi</taxon>
        <taxon>Dikarya</taxon>
        <taxon>Ascomycota</taxon>
        <taxon>Pezizomycotina</taxon>
        <taxon>Dothideomycetes</taxon>
        <taxon>Pleosporomycetidae</taxon>
        <taxon>Pleosporales</taxon>
        <taxon>Torulaceae</taxon>
        <taxon>Dendryphion</taxon>
    </lineage>
</organism>
<evidence type="ECO:0000259" key="10">
    <source>
        <dbReference type="PROSITE" id="PS51873"/>
    </source>
</evidence>
<dbReference type="Proteomes" id="UP000700596">
    <property type="component" value="Unassembled WGS sequence"/>
</dbReference>
<evidence type="ECO:0000313" key="11">
    <source>
        <dbReference type="EMBL" id="KAH7109617.1"/>
    </source>
</evidence>
<dbReference type="Pfam" id="PF01485">
    <property type="entry name" value="IBR"/>
    <property type="match status" value="1"/>
</dbReference>
<dbReference type="AlphaFoldDB" id="A0A9P9CZC9"/>
<keyword evidence="3" id="KW-0808">Transferase</keyword>
<dbReference type="PROSITE" id="PS51873">
    <property type="entry name" value="TRIAD"/>
    <property type="match status" value="1"/>
</dbReference>
<name>A0A9P9CZC9_9PLEO</name>
<comment type="caution">
    <text evidence="11">The sequence shown here is derived from an EMBL/GenBank/DDBJ whole genome shotgun (WGS) entry which is preliminary data.</text>
</comment>
<dbReference type="InterPro" id="IPR031127">
    <property type="entry name" value="E3_UB_ligase_RBR"/>
</dbReference>
<keyword evidence="6" id="KW-0863">Zinc-finger</keyword>
<dbReference type="GO" id="GO:0061630">
    <property type="term" value="F:ubiquitin protein ligase activity"/>
    <property type="evidence" value="ECO:0007669"/>
    <property type="project" value="UniProtKB-EC"/>
</dbReference>
<dbReference type="OrthoDB" id="1431934at2759"/>
<evidence type="ECO:0000256" key="7">
    <source>
        <dbReference type="ARBA" id="ARBA00022786"/>
    </source>
</evidence>
<feature type="region of interest" description="Disordered" evidence="9">
    <location>
        <begin position="1"/>
        <end position="76"/>
    </location>
</feature>
<protein>
    <recommendedName>
        <fullName evidence="2">RBR-type E3 ubiquitin transferase</fullName>
        <ecNumber evidence="2">2.3.2.31</ecNumber>
    </recommendedName>
</protein>
<sequence>MRPTKRHGTGAILDEPRRVLRSSTKQQSMVSQASKPIVSNTRRKTRRLRAGADPWYPRRQKKTVTPTAKAPRPPPPTHVTCRICVEEKPVDEFIKWFTKPRRRFFVSPDVPIRCVKHLSKSPRSKRDPVCKACIGSWMSAQLDTLGARKVGAGCVEPGCEIVWDFEYIIKYFPLAALEDYNLGMLNVWERSQEHVLLTCMNESCGTIGMTDAGSAGYPQVECADCQMRICAVCKIPWHTTFSCADYAARHVNERMATDEMETLKQMQAKDGKRCPNCYIVIEKDGGCNAMFCGGCNKYFDWSTASSAVPGMKSIPVESQLWKVSVHCEMDAIKAGLAGQGD</sequence>
<dbReference type="InterPro" id="IPR002867">
    <property type="entry name" value="IBR_dom"/>
</dbReference>
<evidence type="ECO:0000256" key="6">
    <source>
        <dbReference type="ARBA" id="ARBA00022771"/>
    </source>
</evidence>
<evidence type="ECO:0000313" key="12">
    <source>
        <dbReference type="Proteomes" id="UP000700596"/>
    </source>
</evidence>
<dbReference type="EC" id="2.3.2.31" evidence="2"/>
<gene>
    <name evidence="11" type="ORF">B0J11DRAFT_544889</name>
</gene>
<feature type="compositionally biased region" description="Polar residues" evidence="9">
    <location>
        <begin position="21"/>
        <end position="40"/>
    </location>
</feature>
<evidence type="ECO:0000256" key="5">
    <source>
        <dbReference type="ARBA" id="ARBA00022737"/>
    </source>
</evidence>
<accession>A0A9P9CZC9</accession>
<evidence type="ECO:0000256" key="2">
    <source>
        <dbReference type="ARBA" id="ARBA00012251"/>
    </source>
</evidence>
<dbReference type="SUPFAM" id="SSF57850">
    <property type="entry name" value="RING/U-box"/>
    <property type="match status" value="1"/>
</dbReference>
<dbReference type="GO" id="GO:0008270">
    <property type="term" value="F:zinc ion binding"/>
    <property type="evidence" value="ECO:0007669"/>
    <property type="project" value="UniProtKB-KW"/>
</dbReference>
<keyword evidence="7" id="KW-0833">Ubl conjugation pathway</keyword>
<keyword evidence="8" id="KW-0862">Zinc</keyword>
<dbReference type="InterPro" id="IPR044066">
    <property type="entry name" value="TRIAD_supradom"/>
</dbReference>
<evidence type="ECO:0000256" key="8">
    <source>
        <dbReference type="ARBA" id="ARBA00022833"/>
    </source>
</evidence>
<evidence type="ECO:0000256" key="4">
    <source>
        <dbReference type="ARBA" id="ARBA00022723"/>
    </source>
</evidence>
<keyword evidence="12" id="KW-1185">Reference proteome</keyword>
<dbReference type="Gene3D" id="1.20.120.1750">
    <property type="match status" value="1"/>
</dbReference>
<evidence type="ECO:0000256" key="9">
    <source>
        <dbReference type="SAM" id="MobiDB-lite"/>
    </source>
</evidence>
<keyword evidence="5" id="KW-0677">Repeat</keyword>
<comment type="catalytic activity">
    <reaction evidence="1">
        <text>[E2 ubiquitin-conjugating enzyme]-S-ubiquitinyl-L-cysteine + [acceptor protein]-L-lysine = [E2 ubiquitin-conjugating enzyme]-L-cysteine + [acceptor protein]-N(6)-ubiquitinyl-L-lysine.</text>
        <dbReference type="EC" id="2.3.2.31"/>
    </reaction>
</comment>
<keyword evidence="4" id="KW-0479">Metal-binding</keyword>
<evidence type="ECO:0000256" key="3">
    <source>
        <dbReference type="ARBA" id="ARBA00022679"/>
    </source>
</evidence>
<reference evidence="11" key="1">
    <citation type="journal article" date="2021" name="Nat. Commun.">
        <title>Genetic determinants of endophytism in the Arabidopsis root mycobiome.</title>
        <authorList>
            <person name="Mesny F."/>
            <person name="Miyauchi S."/>
            <person name="Thiergart T."/>
            <person name="Pickel B."/>
            <person name="Atanasova L."/>
            <person name="Karlsson M."/>
            <person name="Huettel B."/>
            <person name="Barry K.W."/>
            <person name="Haridas S."/>
            <person name="Chen C."/>
            <person name="Bauer D."/>
            <person name="Andreopoulos W."/>
            <person name="Pangilinan J."/>
            <person name="LaButti K."/>
            <person name="Riley R."/>
            <person name="Lipzen A."/>
            <person name="Clum A."/>
            <person name="Drula E."/>
            <person name="Henrissat B."/>
            <person name="Kohler A."/>
            <person name="Grigoriev I.V."/>
            <person name="Martin F.M."/>
            <person name="Hacquard S."/>
        </authorList>
    </citation>
    <scope>NUCLEOTIDE SEQUENCE</scope>
    <source>
        <strain evidence="11">MPI-CAGE-CH-0243</strain>
    </source>
</reference>
<dbReference type="EMBL" id="JAGMWT010000031">
    <property type="protein sequence ID" value="KAH7109617.1"/>
    <property type="molecule type" value="Genomic_DNA"/>
</dbReference>
<dbReference type="PANTHER" id="PTHR11685">
    <property type="entry name" value="RBR FAMILY RING FINGER AND IBR DOMAIN-CONTAINING"/>
    <property type="match status" value="1"/>
</dbReference>
<proteinExistence type="predicted"/>
<evidence type="ECO:0000256" key="1">
    <source>
        <dbReference type="ARBA" id="ARBA00001798"/>
    </source>
</evidence>